<dbReference type="PANTHER" id="PTHR43031:SF17">
    <property type="entry name" value="SULFURTRANSFERASE YTWF-RELATED"/>
    <property type="match status" value="1"/>
</dbReference>
<dbReference type="InterPro" id="IPR001763">
    <property type="entry name" value="Rhodanese-like_dom"/>
</dbReference>
<dbReference type="Gene3D" id="3.40.250.10">
    <property type="entry name" value="Rhodanese-like domain"/>
    <property type="match status" value="1"/>
</dbReference>
<dbReference type="PROSITE" id="PS50206">
    <property type="entry name" value="RHODANESE_3"/>
    <property type="match status" value="1"/>
</dbReference>
<reference evidence="3 4" key="1">
    <citation type="submission" date="2024-12" db="EMBL/GenBank/DDBJ databases">
        <authorList>
            <person name="Lee Y."/>
        </authorList>
    </citation>
    <scope>NUCLEOTIDE SEQUENCE [LARGE SCALE GENOMIC DNA]</scope>
    <source>
        <strain evidence="3 4">03SUJ4</strain>
    </source>
</reference>
<dbReference type="EMBL" id="JBJYXY010000001">
    <property type="protein sequence ID" value="MFN2976398.1"/>
    <property type="molecule type" value="Genomic_DNA"/>
</dbReference>
<organism evidence="3 4">
    <name type="scientific">Terriglobus aquaticus</name>
    <dbReference type="NCBI Taxonomy" id="940139"/>
    <lineage>
        <taxon>Bacteria</taxon>
        <taxon>Pseudomonadati</taxon>
        <taxon>Acidobacteriota</taxon>
        <taxon>Terriglobia</taxon>
        <taxon>Terriglobales</taxon>
        <taxon>Acidobacteriaceae</taxon>
        <taxon>Terriglobus</taxon>
    </lineage>
</organism>
<protein>
    <submittedName>
        <fullName evidence="3">Rhodanese-like domain-containing protein</fullName>
    </submittedName>
</protein>
<dbReference type="SMART" id="SM00450">
    <property type="entry name" value="RHOD"/>
    <property type="match status" value="1"/>
</dbReference>
<evidence type="ECO:0000313" key="3">
    <source>
        <dbReference type="EMBL" id="MFN2976398.1"/>
    </source>
</evidence>
<feature type="compositionally biased region" description="Polar residues" evidence="1">
    <location>
        <begin position="1"/>
        <end position="11"/>
    </location>
</feature>
<evidence type="ECO:0000313" key="4">
    <source>
        <dbReference type="Proteomes" id="UP001634747"/>
    </source>
</evidence>
<dbReference type="InterPro" id="IPR036873">
    <property type="entry name" value="Rhodanese-like_dom_sf"/>
</dbReference>
<keyword evidence="4" id="KW-1185">Reference proteome</keyword>
<dbReference type="SUPFAM" id="SSF52821">
    <property type="entry name" value="Rhodanese/Cell cycle control phosphatase"/>
    <property type="match status" value="1"/>
</dbReference>
<dbReference type="PANTHER" id="PTHR43031">
    <property type="entry name" value="FAD-DEPENDENT OXIDOREDUCTASE"/>
    <property type="match status" value="1"/>
</dbReference>
<name>A0ABW9KM38_9BACT</name>
<proteinExistence type="predicted"/>
<evidence type="ECO:0000256" key="1">
    <source>
        <dbReference type="SAM" id="MobiDB-lite"/>
    </source>
</evidence>
<sequence length="138" mass="15055">MARSSFQSSDARSNRRFASRATSSPGYAEQVLPYEISPAELASLQREGKAPTVVDVREPWEVSTASLPGTVNIPMGEIPSRAHAELDPDAPVVILCHHGARSLSVTNWLRNQGFDQAQSLAGGIDQWSLEIDHSVPRY</sequence>
<evidence type="ECO:0000259" key="2">
    <source>
        <dbReference type="PROSITE" id="PS50206"/>
    </source>
</evidence>
<feature type="domain" description="Rhodanese" evidence="2">
    <location>
        <begin position="47"/>
        <end position="136"/>
    </location>
</feature>
<gene>
    <name evidence="3" type="ORF">ACK2TP_11550</name>
</gene>
<accession>A0ABW9KM38</accession>
<dbReference type="RefSeq" id="WP_317889790.1">
    <property type="nucleotide sequence ID" value="NZ_BAABBH010000001.1"/>
</dbReference>
<comment type="caution">
    <text evidence="3">The sequence shown here is derived from an EMBL/GenBank/DDBJ whole genome shotgun (WGS) entry which is preliminary data.</text>
</comment>
<dbReference type="Proteomes" id="UP001634747">
    <property type="component" value="Unassembled WGS sequence"/>
</dbReference>
<feature type="region of interest" description="Disordered" evidence="1">
    <location>
        <begin position="1"/>
        <end position="26"/>
    </location>
</feature>
<dbReference type="Pfam" id="PF00581">
    <property type="entry name" value="Rhodanese"/>
    <property type="match status" value="1"/>
</dbReference>
<dbReference type="InterPro" id="IPR050229">
    <property type="entry name" value="GlpE_sulfurtransferase"/>
</dbReference>